<keyword evidence="10" id="KW-1185">Reference proteome</keyword>
<feature type="transmembrane region" description="Helical" evidence="7">
    <location>
        <begin position="244"/>
        <end position="265"/>
    </location>
</feature>
<reference evidence="9 10" key="1">
    <citation type="submission" date="2023-07" db="EMBL/GenBank/DDBJ databases">
        <title>Sorghum-associated microbial communities from plants grown in Nebraska, USA.</title>
        <authorList>
            <person name="Schachtman D."/>
        </authorList>
    </citation>
    <scope>NUCLEOTIDE SEQUENCE [LARGE SCALE GENOMIC DNA]</scope>
    <source>
        <strain evidence="9 10">CC222</strain>
    </source>
</reference>
<dbReference type="InterPro" id="IPR000515">
    <property type="entry name" value="MetI-like"/>
</dbReference>
<evidence type="ECO:0000259" key="8">
    <source>
        <dbReference type="PROSITE" id="PS50928"/>
    </source>
</evidence>
<dbReference type="InterPro" id="IPR035906">
    <property type="entry name" value="MetI-like_sf"/>
</dbReference>
<evidence type="ECO:0000256" key="1">
    <source>
        <dbReference type="ARBA" id="ARBA00004651"/>
    </source>
</evidence>
<dbReference type="Gene3D" id="1.10.3720.10">
    <property type="entry name" value="MetI-like"/>
    <property type="match status" value="1"/>
</dbReference>
<proteinExistence type="inferred from homology"/>
<evidence type="ECO:0000256" key="7">
    <source>
        <dbReference type="RuleBase" id="RU363032"/>
    </source>
</evidence>
<dbReference type="EMBL" id="JAUSRE010000010">
    <property type="protein sequence ID" value="MDP9888680.1"/>
    <property type="molecule type" value="Genomic_DNA"/>
</dbReference>
<comment type="similarity">
    <text evidence="7">Belongs to the binding-protein-dependent transport system permease family.</text>
</comment>
<protein>
    <submittedName>
        <fullName evidence="9">ABC-type glycerol-3-phosphate transport system permease component</fullName>
    </submittedName>
</protein>
<feature type="transmembrane region" description="Helical" evidence="7">
    <location>
        <begin position="110"/>
        <end position="131"/>
    </location>
</feature>
<evidence type="ECO:0000256" key="2">
    <source>
        <dbReference type="ARBA" id="ARBA00022448"/>
    </source>
</evidence>
<evidence type="ECO:0000313" key="9">
    <source>
        <dbReference type="EMBL" id="MDP9888680.1"/>
    </source>
</evidence>
<evidence type="ECO:0000256" key="5">
    <source>
        <dbReference type="ARBA" id="ARBA00022989"/>
    </source>
</evidence>
<comment type="caution">
    <text evidence="9">The sequence shown here is derived from an EMBL/GenBank/DDBJ whole genome shotgun (WGS) entry which is preliminary data.</text>
</comment>
<feature type="transmembrane region" description="Helical" evidence="7">
    <location>
        <begin position="74"/>
        <end position="98"/>
    </location>
</feature>
<accession>A0ABT9RTW2</accession>
<keyword evidence="3" id="KW-1003">Cell membrane</keyword>
<dbReference type="RefSeq" id="WP_307307983.1">
    <property type="nucleotide sequence ID" value="NZ_JAUSRE010000010.1"/>
</dbReference>
<name>A0ABT9RTW2_9MICC</name>
<evidence type="ECO:0000256" key="6">
    <source>
        <dbReference type="ARBA" id="ARBA00023136"/>
    </source>
</evidence>
<gene>
    <name evidence="9" type="ORF">J2X98_002273</name>
</gene>
<dbReference type="SUPFAM" id="SSF161098">
    <property type="entry name" value="MetI-like"/>
    <property type="match status" value="1"/>
</dbReference>
<dbReference type="PROSITE" id="PS50928">
    <property type="entry name" value="ABC_TM1"/>
    <property type="match status" value="1"/>
</dbReference>
<keyword evidence="2 7" id="KW-0813">Transport</keyword>
<dbReference type="Pfam" id="PF00528">
    <property type="entry name" value="BPD_transp_1"/>
    <property type="match status" value="1"/>
</dbReference>
<organism evidence="9 10">
    <name type="scientific">Pseudarthrobacter enclensis</name>
    <dbReference type="NCBI Taxonomy" id="993070"/>
    <lineage>
        <taxon>Bacteria</taxon>
        <taxon>Bacillati</taxon>
        <taxon>Actinomycetota</taxon>
        <taxon>Actinomycetes</taxon>
        <taxon>Micrococcales</taxon>
        <taxon>Micrococcaceae</taxon>
        <taxon>Pseudarthrobacter</taxon>
    </lineage>
</organism>
<dbReference type="Proteomes" id="UP001226577">
    <property type="component" value="Unassembled WGS sequence"/>
</dbReference>
<dbReference type="CDD" id="cd06261">
    <property type="entry name" value="TM_PBP2"/>
    <property type="match status" value="1"/>
</dbReference>
<feature type="transmembrane region" description="Helical" evidence="7">
    <location>
        <begin position="185"/>
        <end position="208"/>
    </location>
</feature>
<evidence type="ECO:0000313" key="10">
    <source>
        <dbReference type="Proteomes" id="UP001226577"/>
    </source>
</evidence>
<evidence type="ECO:0000256" key="3">
    <source>
        <dbReference type="ARBA" id="ARBA00022475"/>
    </source>
</evidence>
<feature type="transmembrane region" description="Helical" evidence="7">
    <location>
        <begin position="7"/>
        <end position="29"/>
    </location>
</feature>
<feature type="domain" description="ABC transmembrane type-1" evidence="8">
    <location>
        <begin position="75"/>
        <end position="265"/>
    </location>
</feature>
<comment type="subcellular location">
    <subcellularLocation>
        <location evidence="1 7">Cell membrane</location>
        <topology evidence="1 7">Multi-pass membrane protein</topology>
    </subcellularLocation>
</comment>
<sequence>MKIPKPKYLWTTLILLTVLAVFALPYLWIVSSGFKYQTAIFKDMAPVSWTTFLPIGAVMDNFEQLFTEKGVGRALANSLVVAAIDVIGALIVCTLAAYALTRIRFRGRGVVFALILATFMLPVEAMVVPLYRVVSGLGIQDTLWAVALPGVASVFGLFLLRQTFDQVPTELDEAARIDGAGHIRVFWSVILPNVRTALATLILIKFLFSWNAFLWPLVAIQTQENQVIQVAVAHSAAPDYLPNWGLTFAGTAVATVPLLILFLFLQRYFVRGLATTGLK</sequence>
<keyword evidence="6 7" id="KW-0472">Membrane</keyword>
<dbReference type="PANTHER" id="PTHR43744">
    <property type="entry name" value="ABC TRANSPORTER PERMEASE PROTEIN MG189-RELATED-RELATED"/>
    <property type="match status" value="1"/>
</dbReference>
<keyword evidence="5 7" id="KW-1133">Transmembrane helix</keyword>
<feature type="transmembrane region" description="Helical" evidence="7">
    <location>
        <begin position="143"/>
        <end position="164"/>
    </location>
</feature>
<keyword evidence="4 7" id="KW-0812">Transmembrane</keyword>
<dbReference type="PANTHER" id="PTHR43744:SF8">
    <property type="entry name" value="SN-GLYCEROL-3-PHOSPHATE TRANSPORT SYSTEM PERMEASE PROTEIN UGPE"/>
    <property type="match status" value="1"/>
</dbReference>
<evidence type="ECO:0000256" key="4">
    <source>
        <dbReference type="ARBA" id="ARBA00022692"/>
    </source>
</evidence>